<organism evidence="3 4">
    <name type="scientific">Streptomyces dangxiongensis</name>
    <dbReference type="NCBI Taxonomy" id="1442032"/>
    <lineage>
        <taxon>Bacteria</taxon>
        <taxon>Bacillati</taxon>
        <taxon>Actinomycetota</taxon>
        <taxon>Actinomycetes</taxon>
        <taxon>Kitasatosporales</taxon>
        <taxon>Streptomycetaceae</taxon>
        <taxon>Streptomyces</taxon>
    </lineage>
</organism>
<gene>
    <name evidence="3" type="ORF">D9753_06590</name>
</gene>
<proteinExistence type="predicted"/>
<dbReference type="PROSITE" id="PS50043">
    <property type="entry name" value="HTH_LUXR_2"/>
    <property type="match status" value="1"/>
</dbReference>
<dbReference type="SMART" id="SM00421">
    <property type="entry name" value="HTH_LUXR"/>
    <property type="match status" value="1"/>
</dbReference>
<evidence type="ECO:0000256" key="1">
    <source>
        <dbReference type="SAM" id="MobiDB-lite"/>
    </source>
</evidence>
<dbReference type="PANTHER" id="PTHR34293:SF1">
    <property type="entry name" value="HTH-TYPE TRANSCRIPTIONAL REGULATOR TRMBL2"/>
    <property type="match status" value="1"/>
</dbReference>
<sequence>MKKESAPGGIPDTAGQLRLQRVASEMDDELVVQIYQYALAHEPVTISQVAIAQRIPPTDVEQAMSLLRNLRLLRYSEDSDSYRAICPEAAQNELVIPLQRAVNDKRRELASIHERLHTLSGIFSSLRHTQRHNDKVVTLLDPQQAWLHLTDSLRNCTSEVLAMQLFDGGPSQTFPPFELPMPSSGVPIRLVCPHSARARTTTRARLRQMIDSGAQVRTTNHIFDNVVLVGSEVAFVAHQESEEDVPSVIAVYEPLIISLLHRLYEFAWQAGTDFDADAVSYGETLTDLNAGILNLMAQGLKDEVVARRIGVGSRTFRRHISSIMDRLGASTRFQAGVVAARAGLIDGRPVTAPAQAPQRPPQAVEERRRPRFADRGAEA</sequence>
<evidence type="ECO:0000313" key="4">
    <source>
        <dbReference type="Proteomes" id="UP000268329"/>
    </source>
</evidence>
<name>A0A3G2JD15_9ACTN</name>
<dbReference type="PANTHER" id="PTHR34293">
    <property type="entry name" value="HTH-TYPE TRANSCRIPTIONAL REGULATOR TRMBL2"/>
    <property type="match status" value="1"/>
</dbReference>
<feature type="compositionally biased region" description="Low complexity" evidence="1">
    <location>
        <begin position="352"/>
        <end position="363"/>
    </location>
</feature>
<keyword evidence="4" id="KW-1185">Reference proteome</keyword>
<dbReference type="Pfam" id="PF00196">
    <property type="entry name" value="GerE"/>
    <property type="match status" value="1"/>
</dbReference>
<feature type="region of interest" description="Disordered" evidence="1">
    <location>
        <begin position="349"/>
        <end position="379"/>
    </location>
</feature>
<dbReference type="SUPFAM" id="SSF46894">
    <property type="entry name" value="C-terminal effector domain of the bipartite response regulators"/>
    <property type="match status" value="1"/>
</dbReference>
<dbReference type="Proteomes" id="UP000268329">
    <property type="component" value="Chromosome"/>
</dbReference>
<dbReference type="Gene3D" id="1.10.10.10">
    <property type="entry name" value="Winged helix-like DNA-binding domain superfamily/Winged helix DNA-binding domain"/>
    <property type="match status" value="1"/>
</dbReference>
<dbReference type="InterPro" id="IPR036388">
    <property type="entry name" value="WH-like_DNA-bd_sf"/>
</dbReference>
<feature type="domain" description="HTH luxR-type" evidence="2">
    <location>
        <begin position="278"/>
        <end position="343"/>
    </location>
</feature>
<dbReference type="InterPro" id="IPR000792">
    <property type="entry name" value="Tscrpt_reg_LuxR_C"/>
</dbReference>
<dbReference type="GO" id="GO:0006355">
    <property type="term" value="P:regulation of DNA-templated transcription"/>
    <property type="evidence" value="ECO:0007669"/>
    <property type="project" value="InterPro"/>
</dbReference>
<protein>
    <submittedName>
        <fullName evidence="3">LuxR family transcriptional regulator</fullName>
    </submittedName>
</protein>
<dbReference type="InterPro" id="IPR016032">
    <property type="entry name" value="Sig_transdc_resp-reg_C-effctor"/>
</dbReference>
<accession>A0A3G2JD15</accession>
<dbReference type="KEGG" id="sdd:D9753_06590"/>
<dbReference type="GO" id="GO:0003677">
    <property type="term" value="F:DNA binding"/>
    <property type="evidence" value="ECO:0007669"/>
    <property type="project" value="InterPro"/>
</dbReference>
<dbReference type="CDD" id="cd06170">
    <property type="entry name" value="LuxR_C_like"/>
    <property type="match status" value="1"/>
</dbReference>
<evidence type="ECO:0000259" key="2">
    <source>
        <dbReference type="PROSITE" id="PS50043"/>
    </source>
</evidence>
<dbReference type="AlphaFoldDB" id="A0A3G2JD15"/>
<dbReference type="RefSeq" id="WP_121786143.1">
    <property type="nucleotide sequence ID" value="NZ_CP033073.1"/>
</dbReference>
<dbReference type="OrthoDB" id="4307453at2"/>
<dbReference type="EMBL" id="CP033073">
    <property type="protein sequence ID" value="AYN38639.1"/>
    <property type="molecule type" value="Genomic_DNA"/>
</dbReference>
<reference evidence="3 4" key="1">
    <citation type="submission" date="2018-10" db="EMBL/GenBank/DDBJ databases">
        <title>The genome of Streptomyces dangxiongensis Z022.</title>
        <authorList>
            <person name="Zhang B."/>
        </authorList>
    </citation>
    <scope>NUCLEOTIDE SEQUENCE [LARGE SCALE GENOMIC DNA]</scope>
    <source>
        <strain evidence="3 4">Z022</strain>
    </source>
</reference>
<evidence type="ECO:0000313" key="3">
    <source>
        <dbReference type="EMBL" id="AYN38639.1"/>
    </source>
</evidence>
<feature type="compositionally biased region" description="Basic and acidic residues" evidence="1">
    <location>
        <begin position="364"/>
        <end position="379"/>
    </location>
</feature>
<dbReference type="InterPro" id="IPR051797">
    <property type="entry name" value="TrmB-like"/>
</dbReference>